<evidence type="ECO:0000313" key="7">
    <source>
        <dbReference type="EMBL" id="QIZ69243.1"/>
    </source>
</evidence>
<organism evidence="7 8">
    <name type="scientific">Oxynema aestuarii AP17</name>
    <dbReference type="NCBI Taxonomy" id="2064643"/>
    <lineage>
        <taxon>Bacteria</taxon>
        <taxon>Bacillati</taxon>
        <taxon>Cyanobacteriota</taxon>
        <taxon>Cyanophyceae</taxon>
        <taxon>Oscillatoriophycideae</taxon>
        <taxon>Oscillatoriales</taxon>
        <taxon>Oscillatoriaceae</taxon>
        <taxon>Oxynema</taxon>
        <taxon>Oxynema aestuarii</taxon>
    </lineage>
</organism>
<sequence length="263" mass="29438">MSRENENAVEFFDVSFRVNRRTLVSNLNFKIHQGETLVLLGRSGSGKTTTMKLINHLYVPTTGEVLVEGQPTTRWDPIALRRRIGYAIQGYGLFPHFTIAENVGLVPSLLNWERDRIQARVVELLELVGLDPPGQFLHRYPRQLSGGQRQRVGVARALAADPPIMLMDEPFGALDPITRLELQQEFCRLQQQLGKTVVFVTHDIQEAFILASRIGLMHGGKMVALGTPAEFLESEDPEARAFISCLRSLEDVEASAFARESQG</sequence>
<keyword evidence="8" id="KW-1185">Reference proteome</keyword>
<dbReference type="SUPFAM" id="SSF52540">
    <property type="entry name" value="P-loop containing nucleoside triphosphate hydrolases"/>
    <property type="match status" value="1"/>
</dbReference>
<dbReference type="PANTHER" id="PTHR43117">
    <property type="entry name" value="OSMOPROTECTANT IMPORT ATP-BINDING PROTEIN OSMV"/>
    <property type="match status" value="1"/>
</dbReference>
<dbReference type="PROSITE" id="PS00211">
    <property type="entry name" value="ABC_TRANSPORTER_1"/>
    <property type="match status" value="1"/>
</dbReference>
<dbReference type="GO" id="GO:0015418">
    <property type="term" value="F:ABC-type quaternary ammonium compound transporting activity"/>
    <property type="evidence" value="ECO:0007669"/>
    <property type="project" value="UniProtKB-EC"/>
</dbReference>
<dbReference type="FunFam" id="3.40.50.300:FF:000425">
    <property type="entry name" value="Probable ABC transporter, ATP-binding subunit"/>
    <property type="match status" value="1"/>
</dbReference>
<dbReference type="EC" id="7.6.2.9" evidence="5"/>
<keyword evidence="4 7" id="KW-0067">ATP-binding</keyword>
<evidence type="ECO:0000256" key="2">
    <source>
        <dbReference type="ARBA" id="ARBA00022448"/>
    </source>
</evidence>
<keyword evidence="2" id="KW-0813">Transport</keyword>
<dbReference type="Gene3D" id="3.40.50.300">
    <property type="entry name" value="P-loop containing nucleotide triphosphate hydrolases"/>
    <property type="match status" value="1"/>
</dbReference>
<dbReference type="Pfam" id="PF00005">
    <property type="entry name" value="ABC_tran"/>
    <property type="match status" value="1"/>
</dbReference>
<dbReference type="KEGG" id="oxy:HCG48_00430"/>
<dbReference type="InterPro" id="IPR003593">
    <property type="entry name" value="AAA+_ATPase"/>
</dbReference>
<dbReference type="InterPro" id="IPR003439">
    <property type="entry name" value="ABC_transporter-like_ATP-bd"/>
</dbReference>
<dbReference type="GO" id="GO:0005524">
    <property type="term" value="F:ATP binding"/>
    <property type="evidence" value="ECO:0007669"/>
    <property type="project" value="UniProtKB-KW"/>
</dbReference>
<name>A0A6H1TU09_9CYAN</name>
<gene>
    <name evidence="7" type="ORF">HCG48_00430</name>
</gene>
<evidence type="ECO:0000256" key="1">
    <source>
        <dbReference type="ARBA" id="ARBA00005417"/>
    </source>
</evidence>
<keyword evidence="3" id="KW-0547">Nucleotide-binding</keyword>
<evidence type="ECO:0000256" key="3">
    <source>
        <dbReference type="ARBA" id="ARBA00022741"/>
    </source>
</evidence>
<dbReference type="PROSITE" id="PS50893">
    <property type="entry name" value="ABC_TRANSPORTER_2"/>
    <property type="match status" value="1"/>
</dbReference>
<reference evidence="7 8" key="1">
    <citation type="submission" date="2020-04" db="EMBL/GenBank/DDBJ databases">
        <authorList>
            <person name="Basu S."/>
            <person name="Maruthanayagam V."/>
            <person name="Chakraborty S."/>
            <person name="Pramanik A."/>
            <person name="Mukherjee J."/>
            <person name="Brink B."/>
        </authorList>
    </citation>
    <scope>NUCLEOTIDE SEQUENCE [LARGE SCALE GENOMIC DNA]</scope>
    <source>
        <strain evidence="7 8">AP17</strain>
    </source>
</reference>
<accession>A0A6H1TU09</accession>
<feature type="domain" description="ABC transporter" evidence="6">
    <location>
        <begin position="9"/>
        <end position="244"/>
    </location>
</feature>
<dbReference type="AlphaFoldDB" id="A0A6H1TU09"/>
<evidence type="ECO:0000313" key="8">
    <source>
        <dbReference type="Proteomes" id="UP000500857"/>
    </source>
</evidence>
<evidence type="ECO:0000256" key="5">
    <source>
        <dbReference type="ARBA" id="ARBA00066388"/>
    </source>
</evidence>
<dbReference type="PANTHER" id="PTHR43117:SF4">
    <property type="entry name" value="OSMOPROTECTANT IMPORT ATP-BINDING PROTEIN OSMV"/>
    <property type="match status" value="1"/>
</dbReference>
<evidence type="ECO:0000259" key="6">
    <source>
        <dbReference type="PROSITE" id="PS50893"/>
    </source>
</evidence>
<dbReference type="InterPro" id="IPR017871">
    <property type="entry name" value="ABC_transporter-like_CS"/>
</dbReference>
<evidence type="ECO:0000256" key="4">
    <source>
        <dbReference type="ARBA" id="ARBA00022840"/>
    </source>
</evidence>
<comment type="similarity">
    <text evidence="1">Belongs to the ABC transporter superfamily.</text>
</comment>
<dbReference type="EMBL" id="CP051167">
    <property type="protein sequence ID" value="QIZ69243.1"/>
    <property type="molecule type" value="Genomic_DNA"/>
</dbReference>
<dbReference type="SMART" id="SM00382">
    <property type="entry name" value="AAA"/>
    <property type="match status" value="1"/>
</dbReference>
<dbReference type="InterPro" id="IPR027417">
    <property type="entry name" value="P-loop_NTPase"/>
</dbReference>
<dbReference type="GO" id="GO:0016887">
    <property type="term" value="F:ATP hydrolysis activity"/>
    <property type="evidence" value="ECO:0007669"/>
    <property type="project" value="InterPro"/>
</dbReference>
<dbReference type="Proteomes" id="UP000500857">
    <property type="component" value="Chromosome"/>
</dbReference>
<protein>
    <recommendedName>
        <fullName evidence="5">ABC-type quaternary amine transporter</fullName>
        <ecNumber evidence="5">7.6.2.9</ecNumber>
    </recommendedName>
</protein>
<dbReference type="RefSeq" id="WP_168567400.1">
    <property type="nucleotide sequence ID" value="NZ_CP051167.1"/>
</dbReference>
<proteinExistence type="inferred from homology"/>